<name>A0ABM7W774_9BACT</name>
<accession>A0ABM7W774</accession>
<dbReference type="RefSeq" id="WP_284153857.1">
    <property type="nucleotide sequence ID" value="NZ_AP025516.1"/>
</dbReference>
<dbReference type="EMBL" id="AP025516">
    <property type="protein sequence ID" value="BDD86786.1"/>
    <property type="molecule type" value="Genomic_DNA"/>
</dbReference>
<reference evidence="1 2" key="1">
    <citation type="submission" date="2022-01" db="EMBL/GenBank/DDBJ databases">
        <title>Desulfofustis limnae sp. nov., a novel mesophilic sulfate-reducing bacterium isolated from marsh soil.</title>
        <authorList>
            <person name="Watanabe M."/>
            <person name="Takahashi A."/>
            <person name="Kojima H."/>
            <person name="Fukui M."/>
        </authorList>
    </citation>
    <scope>NUCLEOTIDE SEQUENCE [LARGE SCALE GENOMIC DNA]</scope>
    <source>
        <strain evidence="1 2">PPLL</strain>
    </source>
</reference>
<gene>
    <name evidence="1" type="ORF">DPPLL_11510</name>
</gene>
<sequence>MRRDPPVPENPFMPLLDEYSVFTSLNQRGPLAVLETVDLGRLFTTRHRQWIEAIGRQELTVTKYRALRSQIFEFLGITSFRQTAALLDNKEARSACSRRACLLLGNMFGIHGTEAEIKARVGEYARTADAVINSLKTKIFAPFASHIAITNEVEITTDPVDLLLMIFDDRYHKKARFEAQRKLSLMSLAGSIDQRERETEIEEKFSRFLDFLNEQVWSPSLKIGEHDIVYLLSHHRESDFGCDQVRVIRRQDAEHLAPAPGVKLTLLKRRRFTVNGCDIPIYVSIRKKPPEAKVLKLLRKNEKNPAVAVDDELGLMAVLNSAADVKIFQKHLTQSATRANSFMILEDISDSLTGSRHKATTAGSSSKTAMLKFFARLGGMRVEFIIHTNRSWVNYLYQRDVAHDEYEVKRIFDSGVAELLFPPSIYYLNHLEVRDKMIRLCRRQIEDGWL</sequence>
<protein>
    <submittedName>
        <fullName evidence="1">Uncharacterized protein</fullName>
    </submittedName>
</protein>
<organism evidence="1 2">
    <name type="scientific">Desulfofustis limnaeus</name>
    <dbReference type="NCBI Taxonomy" id="2740163"/>
    <lineage>
        <taxon>Bacteria</taxon>
        <taxon>Pseudomonadati</taxon>
        <taxon>Thermodesulfobacteriota</taxon>
        <taxon>Desulfobulbia</taxon>
        <taxon>Desulfobulbales</taxon>
        <taxon>Desulfocapsaceae</taxon>
        <taxon>Desulfofustis</taxon>
    </lineage>
</organism>
<evidence type="ECO:0000313" key="1">
    <source>
        <dbReference type="EMBL" id="BDD86786.1"/>
    </source>
</evidence>
<evidence type="ECO:0000313" key="2">
    <source>
        <dbReference type="Proteomes" id="UP000830055"/>
    </source>
</evidence>
<dbReference type="Proteomes" id="UP000830055">
    <property type="component" value="Chromosome"/>
</dbReference>
<proteinExistence type="predicted"/>
<keyword evidence="2" id="KW-1185">Reference proteome</keyword>